<comment type="subcellular location">
    <subcellularLocation>
        <location evidence="1">Membrane</location>
        <topology evidence="1">Multi-pass membrane protein</topology>
    </subcellularLocation>
</comment>
<dbReference type="PANTHER" id="PTHR43243">
    <property type="entry name" value="INNER MEMBRANE TRANSPORTER YGJI-RELATED"/>
    <property type="match status" value="1"/>
</dbReference>
<feature type="transmembrane region" description="Helical" evidence="6">
    <location>
        <begin position="254"/>
        <end position="274"/>
    </location>
</feature>
<keyword evidence="3 6" id="KW-0812">Transmembrane</keyword>
<comment type="caution">
    <text evidence="7">The sequence shown here is derived from an EMBL/GenBank/DDBJ whole genome shotgun (WGS) entry which is preliminary data.</text>
</comment>
<dbReference type="EMBL" id="JAFCIX010000044">
    <property type="protein sequence ID" value="KAH6600230.1"/>
    <property type="molecule type" value="Genomic_DNA"/>
</dbReference>
<evidence type="ECO:0000256" key="6">
    <source>
        <dbReference type="SAM" id="Phobius"/>
    </source>
</evidence>
<feature type="transmembrane region" description="Helical" evidence="6">
    <location>
        <begin position="95"/>
        <end position="112"/>
    </location>
</feature>
<keyword evidence="5 6" id="KW-0472">Membrane</keyword>
<dbReference type="Pfam" id="PF13520">
    <property type="entry name" value="AA_permease_2"/>
    <property type="match status" value="1"/>
</dbReference>
<feature type="transmembrane region" description="Helical" evidence="6">
    <location>
        <begin position="450"/>
        <end position="472"/>
    </location>
</feature>
<keyword evidence="2" id="KW-0813">Transport</keyword>
<keyword evidence="8" id="KW-1185">Reference proteome</keyword>
<dbReference type="InterPro" id="IPR002293">
    <property type="entry name" value="AA/rel_permease1"/>
</dbReference>
<evidence type="ECO:0000313" key="8">
    <source>
        <dbReference type="Proteomes" id="UP001648503"/>
    </source>
</evidence>
<evidence type="ECO:0000313" key="7">
    <source>
        <dbReference type="EMBL" id="KAH6600230.1"/>
    </source>
</evidence>
<feature type="transmembrane region" description="Helical" evidence="6">
    <location>
        <begin position="63"/>
        <end position="83"/>
    </location>
</feature>
<feature type="transmembrane region" description="Helical" evidence="6">
    <location>
        <begin position="295"/>
        <end position="319"/>
    </location>
</feature>
<feature type="transmembrane region" description="Helical" evidence="6">
    <location>
        <begin position="213"/>
        <end position="234"/>
    </location>
</feature>
<evidence type="ECO:0008006" key="9">
    <source>
        <dbReference type="Google" id="ProtNLM"/>
    </source>
</evidence>
<reference evidence="7 8" key="1">
    <citation type="submission" date="2021-02" db="EMBL/GenBank/DDBJ databases">
        <title>Variation within the Batrachochytrium salamandrivorans European outbreak.</title>
        <authorList>
            <person name="Kelly M."/>
            <person name="Pasmans F."/>
            <person name="Shea T.P."/>
            <person name="Munoz J.F."/>
            <person name="Carranza S."/>
            <person name="Cuomo C.A."/>
            <person name="Martel A."/>
        </authorList>
    </citation>
    <scope>NUCLEOTIDE SEQUENCE [LARGE SCALE GENOMIC DNA]</scope>
    <source>
        <strain evidence="7 8">AMFP18/2</strain>
    </source>
</reference>
<evidence type="ECO:0000256" key="3">
    <source>
        <dbReference type="ARBA" id="ARBA00022692"/>
    </source>
</evidence>
<evidence type="ECO:0000256" key="4">
    <source>
        <dbReference type="ARBA" id="ARBA00022989"/>
    </source>
</evidence>
<dbReference type="PIRSF" id="PIRSF006060">
    <property type="entry name" value="AA_transporter"/>
    <property type="match status" value="1"/>
</dbReference>
<feature type="transmembrane region" description="Helical" evidence="6">
    <location>
        <begin position="478"/>
        <end position="498"/>
    </location>
</feature>
<feature type="transmembrane region" description="Helical" evidence="6">
    <location>
        <begin position="416"/>
        <end position="438"/>
    </location>
</feature>
<dbReference type="Gene3D" id="1.20.1740.10">
    <property type="entry name" value="Amino acid/polyamine transporter I"/>
    <property type="match status" value="1"/>
</dbReference>
<organism evidence="7 8">
    <name type="scientific">Batrachochytrium salamandrivorans</name>
    <dbReference type="NCBI Taxonomy" id="1357716"/>
    <lineage>
        <taxon>Eukaryota</taxon>
        <taxon>Fungi</taxon>
        <taxon>Fungi incertae sedis</taxon>
        <taxon>Chytridiomycota</taxon>
        <taxon>Chytridiomycota incertae sedis</taxon>
        <taxon>Chytridiomycetes</taxon>
        <taxon>Rhizophydiales</taxon>
        <taxon>Rhizophydiales incertae sedis</taxon>
        <taxon>Batrachochytrium</taxon>
    </lineage>
</organism>
<evidence type="ECO:0000256" key="5">
    <source>
        <dbReference type="ARBA" id="ARBA00023136"/>
    </source>
</evidence>
<feature type="transmembrane region" description="Helical" evidence="6">
    <location>
        <begin position="32"/>
        <end position="51"/>
    </location>
</feature>
<evidence type="ECO:0000256" key="2">
    <source>
        <dbReference type="ARBA" id="ARBA00022448"/>
    </source>
</evidence>
<sequence length="526" mass="56156">MSHIFKRICARKPIGTVSEECETSDLKRPLTALDLTLMGVGGIIGAGIFVLTGKAARQHAGPAIMVSFLISGTVSGLACLCYAELGSTLPVSGSAYSFAYSALGEVLAWIVGWDLMIEYLVGAAAVAVGWSAYLDIFLGGLVGKQRMFDQRYSTSPFIWYEDGDVEGKKMGFYMSEVTCPDGTQCTPYFNIPGFLIMLALTALLCYGMRESAWINNILTAVNMLVCVVFILTGIKFINPANYSPFLPPEQGHGHYGISGLFQGSIIVFFSYIGFDALTTTSQECANPQRDLPIGIICSLTICTFSYIAVTFVLTGMVHYTTIDINAPVSQALIDVGLPALATCVSFGIMCGLTTVLLVAMIGQPRIFYCMAVDGLVPEFFGKVDKKTGTPYVATIICGVIGAFLAGLLPIDFLGNLTSVGTLSAFFMVSVSTLVLRITEPDLKRSFKIPGGFWVGGVLIPGLSAFCSAALFSQASSASILRVVIWMALGLVVYGSYGYHHSKLGKQISGKAAGNILNEKYSGETKA</sequence>
<evidence type="ECO:0000256" key="1">
    <source>
        <dbReference type="ARBA" id="ARBA00004141"/>
    </source>
</evidence>
<name>A0ABQ8FL94_9FUNG</name>
<feature type="transmembrane region" description="Helical" evidence="6">
    <location>
        <begin position="188"/>
        <end position="206"/>
    </location>
</feature>
<keyword evidence="4 6" id="KW-1133">Transmembrane helix</keyword>
<feature type="transmembrane region" description="Helical" evidence="6">
    <location>
        <begin position="339"/>
        <end position="361"/>
    </location>
</feature>
<feature type="transmembrane region" description="Helical" evidence="6">
    <location>
        <begin position="119"/>
        <end position="142"/>
    </location>
</feature>
<dbReference type="PANTHER" id="PTHR43243:SF4">
    <property type="entry name" value="CATIONIC AMINO ACID TRANSPORTER 4"/>
    <property type="match status" value="1"/>
</dbReference>
<proteinExistence type="predicted"/>
<accession>A0ABQ8FL94</accession>
<dbReference type="Proteomes" id="UP001648503">
    <property type="component" value="Unassembled WGS sequence"/>
</dbReference>
<protein>
    <recommendedName>
        <fullName evidence="9">Cationic amino acid transporter C-terminal domain-containing protein</fullName>
    </recommendedName>
</protein>
<gene>
    <name evidence="7" type="ORF">BASA50_002497</name>
</gene>
<feature type="transmembrane region" description="Helical" evidence="6">
    <location>
        <begin position="391"/>
        <end position="410"/>
    </location>
</feature>